<dbReference type="InterPro" id="IPR043128">
    <property type="entry name" value="Rev_trsase/Diguanyl_cyclase"/>
</dbReference>
<keyword evidence="1" id="KW-0812">Transmembrane</keyword>
<dbReference type="Gene3D" id="3.20.20.450">
    <property type="entry name" value="EAL domain"/>
    <property type="match status" value="1"/>
</dbReference>
<evidence type="ECO:0000313" key="4">
    <source>
        <dbReference type="EMBL" id="KEO58887.1"/>
    </source>
</evidence>
<dbReference type="PROSITE" id="PS50883">
    <property type="entry name" value="EAL"/>
    <property type="match status" value="1"/>
</dbReference>
<feature type="transmembrane region" description="Helical" evidence="1">
    <location>
        <begin position="32"/>
        <end position="65"/>
    </location>
</feature>
<dbReference type="InterPro" id="IPR001633">
    <property type="entry name" value="EAL_dom"/>
</dbReference>
<feature type="domain" description="EAL" evidence="2">
    <location>
        <begin position="252"/>
        <end position="507"/>
    </location>
</feature>
<dbReference type="SUPFAM" id="SSF141868">
    <property type="entry name" value="EAL domain-like"/>
    <property type="match status" value="1"/>
</dbReference>
<evidence type="ECO:0000256" key="1">
    <source>
        <dbReference type="SAM" id="Phobius"/>
    </source>
</evidence>
<evidence type="ECO:0000313" key="5">
    <source>
        <dbReference type="Proteomes" id="UP000027471"/>
    </source>
</evidence>
<dbReference type="Pfam" id="PF00563">
    <property type="entry name" value="EAL"/>
    <property type="match status" value="1"/>
</dbReference>
<dbReference type="EMBL" id="AUNB01000031">
    <property type="protein sequence ID" value="KEO58887.1"/>
    <property type="molecule type" value="Genomic_DNA"/>
</dbReference>
<dbReference type="SUPFAM" id="SSF55073">
    <property type="entry name" value="Nucleotide cyclase"/>
    <property type="match status" value="1"/>
</dbReference>
<dbReference type="STRING" id="1353528.DT23_15865"/>
<dbReference type="PANTHER" id="PTHR33121">
    <property type="entry name" value="CYCLIC DI-GMP PHOSPHODIESTERASE PDEF"/>
    <property type="match status" value="1"/>
</dbReference>
<sequence length="522" mass="57349">MAVNGRTGHARLSQLRAWNKRKAGPILLRRDMVVFLPAVALAGLWFNLEGMFLLGLTALLVAWMTRPLPIPPEDSDLPHDAATGLPLRDEAVAIMSDFMTEAEAAARGTACIVIGLDEPDMLLRQMHHHEFEQFMRRISERISGALREPDRVAKINSTRFAILLRPTPRPDLESMIQLSARLQSAVEAPVSVGARAIHATCHVGFCLMGRAPAPTGESLLSAAEIAADEAERNGPSAMRGYSRELQKTAQARSDLSEEAGEALESGQIRPFYQPQISTDTGDIVGLQVVPRWLHRKRGILGERDISAAINAAGLQRRFAEVMLFQAFGALRDFDTRGANYGPVSLQISGEMLRNPRLLERLQWEFDRFEISPERICLTLRQEATEQLDQEIVAHNMSQIAKLGCLIELAGFGNGPVSVATIKRTAAHRMRIHRSFVTKIDQDPEQQRVVAAMISLCEGLGLQTLAEGATTIAEHAMLGQLGCAIVQGAAIAAPMPLDELGEWARRHRAKLAATPRIDKHRGP</sequence>
<dbReference type="OrthoDB" id="9814202at2"/>
<dbReference type="PANTHER" id="PTHR33121:SF70">
    <property type="entry name" value="SIGNALING PROTEIN YKOW"/>
    <property type="match status" value="1"/>
</dbReference>
<comment type="caution">
    <text evidence="4">The sequence shown here is derived from an EMBL/GenBank/DDBJ whole genome shotgun (WGS) entry which is preliminary data.</text>
</comment>
<gene>
    <name evidence="4" type="ORF">DT23_15865</name>
</gene>
<dbReference type="CDD" id="cd01948">
    <property type="entry name" value="EAL"/>
    <property type="match status" value="1"/>
</dbReference>
<accession>A0A074KBG7</accession>
<dbReference type="Gene3D" id="3.30.70.270">
    <property type="match status" value="1"/>
</dbReference>
<dbReference type="eggNOG" id="COG5001">
    <property type="taxonomic scope" value="Bacteria"/>
</dbReference>
<dbReference type="GO" id="GO:0071111">
    <property type="term" value="F:cyclic-guanylate-specific phosphodiesterase activity"/>
    <property type="evidence" value="ECO:0007669"/>
    <property type="project" value="InterPro"/>
</dbReference>
<keyword evidence="1" id="KW-1133">Transmembrane helix</keyword>
<evidence type="ECO:0000259" key="2">
    <source>
        <dbReference type="PROSITE" id="PS50883"/>
    </source>
</evidence>
<keyword evidence="5" id="KW-1185">Reference proteome</keyword>
<dbReference type="Proteomes" id="UP000027471">
    <property type="component" value="Unassembled WGS sequence"/>
</dbReference>
<organism evidence="4 5">
    <name type="scientific">Thioclava indica</name>
    <dbReference type="NCBI Taxonomy" id="1353528"/>
    <lineage>
        <taxon>Bacteria</taxon>
        <taxon>Pseudomonadati</taxon>
        <taxon>Pseudomonadota</taxon>
        <taxon>Alphaproteobacteria</taxon>
        <taxon>Rhodobacterales</taxon>
        <taxon>Paracoccaceae</taxon>
        <taxon>Thioclava</taxon>
    </lineage>
</organism>
<evidence type="ECO:0000259" key="3">
    <source>
        <dbReference type="PROSITE" id="PS50887"/>
    </source>
</evidence>
<dbReference type="SMART" id="SM00267">
    <property type="entry name" value="GGDEF"/>
    <property type="match status" value="1"/>
</dbReference>
<keyword evidence="1" id="KW-0472">Membrane</keyword>
<dbReference type="InterPro" id="IPR029787">
    <property type="entry name" value="Nucleotide_cyclase"/>
</dbReference>
<reference evidence="4 5" key="1">
    <citation type="journal article" date="2015" name="Antonie Van Leeuwenhoek">
        <title>Thioclava indica sp. nov., isolated from surface seawater of the Indian Ocean.</title>
        <authorList>
            <person name="Liu Y."/>
            <person name="Lai Q."/>
            <person name="Du J."/>
            <person name="Xu H."/>
            <person name="Jiang L."/>
            <person name="Shao Z."/>
        </authorList>
    </citation>
    <scope>NUCLEOTIDE SEQUENCE [LARGE SCALE GENOMIC DNA]</scope>
    <source>
        <strain evidence="4 5">DT23-4</strain>
    </source>
</reference>
<evidence type="ECO:0008006" key="6">
    <source>
        <dbReference type="Google" id="ProtNLM"/>
    </source>
</evidence>
<proteinExistence type="predicted"/>
<protein>
    <recommendedName>
        <fullName evidence="6">EAL domain-containing protein</fullName>
    </recommendedName>
</protein>
<name>A0A074KBG7_9RHOB</name>
<feature type="domain" description="GGDEF" evidence="3">
    <location>
        <begin position="107"/>
        <end position="243"/>
    </location>
</feature>
<dbReference type="AlphaFoldDB" id="A0A074KBG7"/>
<dbReference type="Pfam" id="PF00990">
    <property type="entry name" value="GGDEF"/>
    <property type="match status" value="1"/>
</dbReference>
<dbReference type="SMART" id="SM00052">
    <property type="entry name" value="EAL"/>
    <property type="match status" value="1"/>
</dbReference>
<dbReference type="RefSeq" id="WP_051697224.1">
    <property type="nucleotide sequence ID" value="NZ_AUNB01000031.1"/>
</dbReference>
<dbReference type="InterPro" id="IPR000160">
    <property type="entry name" value="GGDEF_dom"/>
</dbReference>
<dbReference type="PROSITE" id="PS50887">
    <property type="entry name" value="GGDEF"/>
    <property type="match status" value="1"/>
</dbReference>
<dbReference type="InterPro" id="IPR035919">
    <property type="entry name" value="EAL_sf"/>
</dbReference>
<dbReference type="InterPro" id="IPR050706">
    <property type="entry name" value="Cyclic-di-GMP_PDE-like"/>
</dbReference>